<sequence length="129" mass="14731">MLSGSDDKSVRLWDIRSGQQIQVFNGHTNSVLSVEYSQFVIKSNNDVIGGKSNVICSGSWDNTIRFWDVRSNKNELYMIKGDKKGDDGILDFKFIELKKKEKNYENIKNGTHNLNLCYSSSEARICIWG</sequence>
<dbReference type="SMART" id="SM00320">
    <property type="entry name" value="WD40"/>
    <property type="match status" value="1"/>
</dbReference>
<dbReference type="GO" id="GO:1990234">
    <property type="term" value="C:transferase complex"/>
    <property type="evidence" value="ECO:0007669"/>
    <property type="project" value="UniProtKB-ARBA"/>
</dbReference>
<protein>
    <submittedName>
        <fullName evidence="4">WD-40 repeat protein</fullName>
    </submittedName>
</protein>
<dbReference type="InterPro" id="IPR001680">
    <property type="entry name" value="WD40_rpt"/>
</dbReference>
<name>X6PB13_RETFI</name>
<dbReference type="EMBL" id="ASPP01001348">
    <property type="protein sequence ID" value="ETO35735.1"/>
    <property type="molecule type" value="Genomic_DNA"/>
</dbReference>
<reference evidence="4 5" key="1">
    <citation type="journal article" date="2013" name="Curr. Biol.">
        <title>The Genome of the Foraminiferan Reticulomyxa filosa.</title>
        <authorList>
            <person name="Glockner G."/>
            <person name="Hulsmann N."/>
            <person name="Schleicher M."/>
            <person name="Noegel A.A."/>
            <person name="Eichinger L."/>
            <person name="Gallinger C."/>
            <person name="Pawlowski J."/>
            <person name="Sierra R."/>
            <person name="Euteneuer U."/>
            <person name="Pillet L."/>
            <person name="Moustafa A."/>
            <person name="Platzer M."/>
            <person name="Groth M."/>
            <person name="Szafranski K."/>
            <person name="Schliwa M."/>
        </authorList>
    </citation>
    <scope>NUCLEOTIDE SEQUENCE [LARGE SCALE GENOMIC DNA]</scope>
</reference>
<dbReference type="Proteomes" id="UP000023152">
    <property type="component" value="Unassembled WGS sequence"/>
</dbReference>
<dbReference type="SUPFAM" id="SSF50978">
    <property type="entry name" value="WD40 repeat-like"/>
    <property type="match status" value="1"/>
</dbReference>
<evidence type="ECO:0000256" key="2">
    <source>
        <dbReference type="ARBA" id="ARBA00022737"/>
    </source>
</evidence>
<gene>
    <name evidence="4" type="ORF">RFI_01327</name>
</gene>
<dbReference type="PANTHER" id="PTHR22847">
    <property type="entry name" value="WD40 REPEAT PROTEIN"/>
    <property type="match status" value="1"/>
</dbReference>
<evidence type="ECO:0000256" key="1">
    <source>
        <dbReference type="ARBA" id="ARBA00022574"/>
    </source>
</evidence>
<dbReference type="InterPro" id="IPR036322">
    <property type="entry name" value="WD40_repeat_dom_sf"/>
</dbReference>
<feature type="repeat" description="WD" evidence="3">
    <location>
        <begin position="24"/>
        <end position="77"/>
    </location>
</feature>
<dbReference type="PROSITE" id="PS50082">
    <property type="entry name" value="WD_REPEATS_2"/>
    <property type="match status" value="2"/>
</dbReference>
<dbReference type="Pfam" id="PF00400">
    <property type="entry name" value="WD40"/>
    <property type="match status" value="2"/>
</dbReference>
<evidence type="ECO:0000313" key="4">
    <source>
        <dbReference type="EMBL" id="ETO35735.1"/>
    </source>
</evidence>
<evidence type="ECO:0000256" key="3">
    <source>
        <dbReference type="PROSITE-ProRule" id="PRU00221"/>
    </source>
</evidence>
<dbReference type="Gene3D" id="2.130.10.10">
    <property type="entry name" value="YVTN repeat-like/Quinoprotein amine dehydrogenase"/>
    <property type="match status" value="1"/>
</dbReference>
<keyword evidence="1 3" id="KW-0853">WD repeat</keyword>
<dbReference type="PANTHER" id="PTHR22847:SF637">
    <property type="entry name" value="WD REPEAT DOMAIN 5B"/>
    <property type="match status" value="1"/>
</dbReference>
<dbReference type="PROSITE" id="PS00678">
    <property type="entry name" value="WD_REPEATS_1"/>
    <property type="match status" value="2"/>
</dbReference>
<dbReference type="InterPro" id="IPR020472">
    <property type="entry name" value="WD40_PAC1"/>
</dbReference>
<accession>X6PB13</accession>
<dbReference type="InterPro" id="IPR019775">
    <property type="entry name" value="WD40_repeat_CS"/>
</dbReference>
<organism evidence="4 5">
    <name type="scientific">Reticulomyxa filosa</name>
    <dbReference type="NCBI Taxonomy" id="46433"/>
    <lineage>
        <taxon>Eukaryota</taxon>
        <taxon>Sar</taxon>
        <taxon>Rhizaria</taxon>
        <taxon>Retaria</taxon>
        <taxon>Foraminifera</taxon>
        <taxon>Monothalamids</taxon>
        <taxon>Reticulomyxidae</taxon>
        <taxon>Reticulomyxa</taxon>
    </lineage>
</organism>
<keyword evidence="5" id="KW-1185">Reference proteome</keyword>
<comment type="caution">
    <text evidence="4">The sequence shown here is derived from an EMBL/GenBank/DDBJ whole genome shotgun (WGS) entry which is preliminary data.</text>
</comment>
<evidence type="ECO:0000313" key="5">
    <source>
        <dbReference type="Proteomes" id="UP000023152"/>
    </source>
</evidence>
<feature type="repeat" description="WD" evidence="3">
    <location>
        <begin position="1"/>
        <end position="23"/>
    </location>
</feature>
<dbReference type="PRINTS" id="PR00320">
    <property type="entry name" value="GPROTEINBRPT"/>
</dbReference>
<dbReference type="InterPro" id="IPR015943">
    <property type="entry name" value="WD40/YVTN_repeat-like_dom_sf"/>
</dbReference>
<proteinExistence type="predicted"/>
<dbReference type="PROSITE" id="PS50294">
    <property type="entry name" value="WD_REPEATS_REGION"/>
    <property type="match status" value="1"/>
</dbReference>
<keyword evidence="2" id="KW-0677">Repeat</keyword>
<dbReference type="AlphaFoldDB" id="X6PB13"/>